<keyword evidence="5" id="KW-0221">Differentiation</keyword>
<evidence type="ECO:0000256" key="1">
    <source>
        <dbReference type="ARBA" id="ARBA00004496"/>
    </source>
</evidence>
<dbReference type="Proteomes" id="UP000515163">
    <property type="component" value="Unplaced"/>
</dbReference>
<feature type="compositionally biased region" description="Basic and acidic residues" evidence="6">
    <location>
        <begin position="251"/>
        <end position="262"/>
    </location>
</feature>
<feature type="compositionally biased region" description="Basic and acidic residues" evidence="6">
    <location>
        <begin position="924"/>
        <end position="934"/>
    </location>
</feature>
<dbReference type="PROSITE" id="PS01179">
    <property type="entry name" value="PID"/>
    <property type="match status" value="1"/>
</dbReference>
<dbReference type="SUPFAM" id="SSF50729">
    <property type="entry name" value="PH domain-like"/>
    <property type="match status" value="1"/>
</dbReference>
<feature type="compositionally biased region" description="Low complexity" evidence="6">
    <location>
        <begin position="292"/>
        <end position="302"/>
    </location>
</feature>
<feature type="region of interest" description="Disordered" evidence="6">
    <location>
        <begin position="506"/>
        <end position="529"/>
    </location>
</feature>
<dbReference type="SMART" id="SM00462">
    <property type="entry name" value="PTB"/>
    <property type="match status" value="1"/>
</dbReference>
<feature type="region of interest" description="Disordered" evidence="6">
    <location>
        <begin position="546"/>
        <end position="590"/>
    </location>
</feature>
<proteinExistence type="predicted"/>
<feature type="compositionally biased region" description="Acidic residues" evidence="6">
    <location>
        <begin position="781"/>
        <end position="791"/>
    </location>
</feature>
<sequence>MSAPGGDKQSKAKSKKSSSMKGTKPPKGKEAVINVEKFRGDGVSFKCKLLGISEVTGPRGDNMCIEAIKKLKHHIKQTGEHKQKIILNVTLRGIRIIDEKSKNIVFEHPVNKISFITHDTDDKKIFGYICSARCKTGHMMYAIKYDKVAGVITATLYELFQAVFKLRQDAVNQKKEQANNQSNAKANNVAVPNGQSTASPVDENIIYEEPKAMPSPVKMQSENNTSDAGHYKVPPSRPLPPAPYASSTSHDSPKTGHLDFKKNQPQTADSSATSFISESFFGASVFTQSDSASDSVSLSSVDIPRKESVSSSSSEATSFDTRSLDLKAGHSVSTPPTGRGGFTSPEGAVSHASPETGTILEEDPNYETIPSTNYETIPSIPRNETKDAAKAEFKGFSFKESCSTVEPFPRSDSLNDPTVSKNSAVQEKQLSAGAFGDDDLFKCFGDNTFDEMALANSNNNFPINDPFAPTTVTTTQESQSQAADAFSGDPFEAAFGPGQMSPVPFGPSKQPDIVDSSVGDSSGDMFQEPAMDKSCDHFEAAFGSAEISSPPFKTENIEKKEEKDLGDTEWVSTFDNGKNGIDVEDKKSEKSKESKVEFQWGFDSVDEKEPHLTSTTDVKNEVTWSTAFDDKKPHGEVSFSWDDAFGAPVDSNDGETKNYFEGVSFGDAFASTPFTKESSSKNEPFFPEDSFSNFGTVAIKPDDQEPQKSQVVDSKDEVSEKDTKEHNKESDSEETQSQDTNNKENENKPSLADDEGLSSSSDKENDSESDKVTIPKVVEPVSEDQVDDTTSEELTRPTSIPFHPTKPKQHEVTSPNAPPPLPPRFKAALPVLPPRPRTSSSPLSSQIPPTPPRPAGLSGRDSPVSKGKRLPPALPPRIDLEMEKTQTHVNPPVPLSITGFNPDAFSSPKNEGTSSSWQANWENETSKENKDKDNVTNSKTSPDPFGDDFFTDFNLSAAKDTSSKPNEATLNNQDFFADPFLAKESKNDLFVADFGGEDPFADFSSNNEGKKIDLFKSDEGSVFSQFSTIKDPFSDDNDPFAEKMSVNDDPFGSNIKKDEPESMSFHLKDSSDADFTDSFA</sequence>
<dbReference type="PANTHER" id="PTHR47695">
    <property type="entry name" value="PID DOMAIN-CONTAINING PROTEIN"/>
    <property type="match status" value="1"/>
</dbReference>
<evidence type="ECO:0000256" key="6">
    <source>
        <dbReference type="SAM" id="MobiDB-lite"/>
    </source>
</evidence>
<feature type="compositionally biased region" description="Low complexity" evidence="6">
    <location>
        <begin position="178"/>
        <end position="188"/>
    </location>
</feature>
<accession>A0A6P8J1G8</accession>
<dbReference type="AlphaFoldDB" id="A0A6P8J1G8"/>
<feature type="region of interest" description="Disordered" evidence="6">
    <location>
        <begin position="292"/>
        <end position="379"/>
    </location>
</feature>
<feature type="domain" description="PID" evidence="7">
    <location>
        <begin position="40"/>
        <end position="178"/>
    </location>
</feature>
<dbReference type="GeneID" id="116307340"/>
<feature type="compositionally biased region" description="Basic and acidic residues" evidence="6">
    <location>
        <begin position="761"/>
        <end position="773"/>
    </location>
</feature>
<feature type="compositionally biased region" description="Polar residues" evidence="6">
    <location>
        <begin position="907"/>
        <end position="923"/>
    </location>
</feature>
<dbReference type="PANTHER" id="PTHR47695:SF3">
    <property type="entry name" value="PID DOMAIN-CONTAINING PROTEIN"/>
    <property type="match status" value="1"/>
</dbReference>
<evidence type="ECO:0000256" key="4">
    <source>
        <dbReference type="ARBA" id="ARBA00022553"/>
    </source>
</evidence>
<feature type="region of interest" description="Disordered" evidence="6">
    <location>
        <begin position="175"/>
        <end position="270"/>
    </location>
</feature>
<feature type="compositionally biased region" description="Polar residues" evidence="6">
    <location>
        <begin position="218"/>
        <end position="227"/>
    </location>
</feature>
<dbReference type="InterPro" id="IPR011993">
    <property type="entry name" value="PH-like_dom_sf"/>
</dbReference>
<dbReference type="GO" id="GO:0030154">
    <property type="term" value="P:cell differentiation"/>
    <property type="evidence" value="ECO:0007669"/>
    <property type="project" value="UniProtKB-KW"/>
</dbReference>
<feature type="region of interest" description="Disordered" evidence="6">
    <location>
        <begin position="404"/>
        <end position="424"/>
    </location>
</feature>
<dbReference type="InterPro" id="IPR006020">
    <property type="entry name" value="PTB/PI_dom"/>
</dbReference>
<keyword evidence="8" id="KW-1185">Reference proteome</keyword>
<dbReference type="KEGG" id="aten:116307340"/>
<feature type="compositionally biased region" description="Basic and acidic residues" evidence="6">
    <location>
        <begin position="1055"/>
        <end position="1071"/>
    </location>
</feature>
<feature type="compositionally biased region" description="Basic and acidic residues" evidence="6">
    <location>
        <begin position="555"/>
        <end position="566"/>
    </location>
</feature>
<dbReference type="InterPro" id="IPR048561">
    <property type="entry name" value="Dab_PTB"/>
</dbReference>
<dbReference type="Pfam" id="PF00640">
    <property type="entry name" value="PID"/>
    <property type="match status" value="1"/>
</dbReference>
<evidence type="ECO:0000256" key="5">
    <source>
        <dbReference type="ARBA" id="ARBA00022782"/>
    </source>
</evidence>
<evidence type="ECO:0000313" key="8">
    <source>
        <dbReference type="Proteomes" id="UP000515163"/>
    </source>
</evidence>
<evidence type="ECO:0000259" key="7">
    <source>
        <dbReference type="PROSITE" id="PS01179"/>
    </source>
</evidence>
<name>A0A6P8J1G8_ACTTE</name>
<feature type="region of interest" description="Disordered" evidence="6">
    <location>
        <begin position="671"/>
        <end position="947"/>
    </location>
</feature>
<feature type="compositionally biased region" description="Basic and acidic residues" evidence="6">
    <location>
        <begin position="713"/>
        <end position="730"/>
    </location>
</feature>
<dbReference type="Gene3D" id="2.30.29.30">
    <property type="entry name" value="Pleckstrin-homology domain (PH domain)/Phosphotyrosine-binding domain (PTB)"/>
    <property type="match status" value="1"/>
</dbReference>
<feature type="compositionally biased region" description="Basic and acidic residues" evidence="6">
    <location>
        <begin position="581"/>
        <end position="590"/>
    </location>
</feature>
<organism evidence="8 9">
    <name type="scientific">Actinia tenebrosa</name>
    <name type="common">Australian red waratah sea anemone</name>
    <dbReference type="NCBI Taxonomy" id="6105"/>
    <lineage>
        <taxon>Eukaryota</taxon>
        <taxon>Metazoa</taxon>
        <taxon>Cnidaria</taxon>
        <taxon>Anthozoa</taxon>
        <taxon>Hexacorallia</taxon>
        <taxon>Actiniaria</taxon>
        <taxon>Actiniidae</taxon>
        <taxon>Actinia</taxon>
    </lineage>
</organism>
<feature type="compositionally biased region" description="Polar residues" evidence="6">
    <location>
        <begin position="412"/>
        <end position="424"/>
    </location>
</feature>
<evidence type="ECO:0000313" key="9">
    <source>
        <dbReference type="RefSeq" id="XP_031573387.1"/>
    </source>
</evidence>
<dbReference type="RefSeq" id="XP_031573387.1">
    <property type="nucleotide sequence ID" value="XM_031717527.1"/>
</dbReference>
<keyword evidence="3" id="KW-0963">Cytoplasm</keyword>
<gene>
    <name evidence="9" type="primary">LOC116307340</name>
</gene>
<dbReference type="OrthoDB" id="5988998at2759"/>
<evidence type="ECO:0000256" key="3">
    <source>
        <dbReference type="ARBA" id="ARBA00022490"/>
    </source>
</evidence>
<evidence type="ECO:0000256" key="2">
    <source>
        <dbReference type="ARBA" id="ARBA00022473"/>
    </source>
</evidence>
<feature type="region of interest" description="Disordered" evidence="6">
    <location>
        <begin position="1"/>
        <end position="31"/>
    </location>
</feature>
<dbReference type="InParanoid" id="A0A6P8J1G8"/>
<keyword evidence="2" id="KW-0217">Developmental protein</keyword>
<feature type="compositionally biased region" description="Low complexity" evidence="6">
    <location>
        <begin position="513"/>
        <end position="524"/>
    </location>
</feature>
<keyword evidence="4" id="KW-0597">Phosphoprotein</keyword>
<comment type="subcellular location">
    <subcellularLocation>
        <location evidence="1">Cytoplasm</location>
    </subcellularLocation>
</comment>
<protein>
    <submittedName>
        <fullName evidence="9">Uncharacterized protein LOC116307340</fullName>
    </submittedName>
</protein>
<dbReference type="GO" id="GO:0005737">
    <property type="term" value="C:cytoplasm"/>
    <property type="evidence" value="ECO:0007669"/>
    <property type="project" value="UniProtKB-SubCell"/>
</dbReference>
<feature type="compositionally biased region" description="Low complexity" evidence="6">
    <location>
        <begin position="837"/>
        <end position="847"/>
    </location>
</feature>
<dbReference type="CDD" id="cd01215">
    <property type="entry name" value="PTB_Dab"/>
    <property type="match status" value="1"/>
</dbReference>
<feature type="region of interest" description="Disordered" evidence="6">
    <location>
        <begin position="1033"/>
        <end position="1080"/>
    </location>
</feature>
<reference evidence="9" key="1">
    <citation type="submission" date="2025-08" db="UniProtKB">
        <authorList>
            <consortium name="RefSeq"/>
        </authorList>
    </citation>
    <scope>IDENTIFICATION</scope>
    <source>
        <tissue evidence="9">Tentacle</tissue>
    </source>
</reference>